<evidence type="ECO:0000256" key="3">
    <source>
        <dbReference type="ARBA" id="ARBA00022722"/>
    </source>
</evidence>
<dbReference type="InterPro" id="IPR034720">
    <property type="entry name" value="Viral_alk_exo"/>
</dbReference>
<dbReference type="InterPro" id="IPR011335">
    <property type="entry name" value="Restrct_endonuc-II-like"/>
</dbReference>
<evidence type="ECO:0000256" key="4">
    <source>
        <dbReference type="ARBA" id="ARBA00022759"/>
    </source>
</evidence>
<dbReference type="HAMAP" id="MF_04009">
    <property type="entry name" value="HSV_AN"/>
    <property type="match status" value="1"/>
</dbReference>
<dbReference type="PRINTS" id="PR00924">
    <property type="entry name" value="ALKEXNUCLASE"/>
</dbReference>
<reference evidence="8" key="3">
    <citation type="journal article" date="2016" name="MSphere">
        <title>Comparison of the Gene Coding Contents and Other Unusual Features of the GC-Rich and AT-Rich Branch Probosciviruses.</title>
        <authorList>
            <person name="Ling P.D."/>
            <person name="Long S.Y."/>
            <person name="Zong J.C."/>
            <person name="Heaggans S.Y."/>
            <person name="Qin X."/>
            <person name="Hayward G.S."/>
        </authorList>
    </citation>
    <scope>NUCLEOTIDE SEQUENCE</scope>
    <source>
        <strain evidence="8">IP164 Muthanga2</strain>
    </source>
</reference>
<reference evidence="8" key="5">
    <citation type="journal article" name="PLoS ONE">
        <title>Extended genotypic evaluation and comparison of twenty-two cases of lethal EEHV1 hemorrhagic disease in wild and captive Asian elephants in India.</title>
        <authorList>
            <person name="Zachariah A."/>
            <person name="Sajesh P.K."/>
            <person name="Santhosh S."/>
            <person name="Bathrachalam C."/>
            <person name="Megha M."/>
            <person name="Pandiyan J."/>
            <person name="Jishnu M."/>
            <person name="Kobragade R.S."/>
            <person name="Long S.Y."/>
            <person name="Zong J.-C."/>
            <person name="Latimer E.M."/>
            <person name="Heaggans S.Y."/>
            <person name="Hayward G.S."/>
        </authorList>
    </citation>
    <scope>NUCLEOTIDE SEQUENCE</scope>
    <source>
        <strain evidence="8">IP164 Muthanga2</strain>
    </source>
</reference>
<protein>
    <submittedName>
        <fullName evidence="8">Alkaline exonuclease</fullName>
    </submittedName>
</protein>
<gene>
    <name evidence="8" type="primary">U70</name>
</gene>
<keyword evidence="7" id="KW-1035">Host cytoplasm</keyword>
<dbReference type="SUPFAM" id="SSF52980">
    <property type="entry name" value="Restriction endonuclease-like"/>
    <property type="match status" value="1"/>
</dbReference>
<dbReference type="InterPro" id="IPR001616">
    <property type="entry name" value="Herpes_alk_exo"/>
</dbReference>
<evidence type="ECO:0000256" key="7">
    <source>
        <dbReference type="ARBA" id="ARBA00023200"/>
    </source>
</evidence>
<evidence type="ECO:0000256" key="1">
    <source>
        <dbReference type="ARBA" id="ARBA00022562"/>
    </source>
</evidence>
<accession>A0A866VUS9</accession>
<evidence type="ECO:0000256" key="2">
    <source>
        <dbReference type="ARBA" id="ARBA00022581"/>
    </source>
</evidence>
<proteinExistence type="inferred from homology"/>
<reference evidence="8" key="2">
    <citation type="journal article" date="2013" name="J. Wildl. Dis.">
        <title>Fatal herpesvirus hemorrhagic disease in wild and orphan asian elephants in southern India.</title>
        <authorList>
            <person name="Zachariah A."/>
            <person name="Zong J.-C."/>
            <person name="Long S.Y."/>
            <person name="Latimer E.M."/>
            <person name="Heaggans S.Y."/>
            <person name="Richman L.K."/>
            <person name="Hayward G.S."/>
        </authorList>
    </citation>
    <scope>NUCLEOTIDE SEQUENCE</scope>
    <source>
        <strain evidence="8">IP164 Muthanga2</strain>
    </source>
</reference>
<dbReference type="GO" id="GO:0004519">
    <property type="term" value="F:endonuclease activity"/>
    <property type="evidence" value="ECO:0007669"/>
    <property type="project" value="UniProtKB-KW"/>
</dbReference>
<keyword evidence="1" id="KW-1048">Host nucleus</keyword>
<keyword evidence="4" id="KW-0255">Endonuclease</keyword>
<dbReference type="EMBL" id="MN366293">
    <property type="protein sequence ID" value="QOE74968.1"/>
    <property type="molecule type" value="Genomic_DNA"/>
</dbReference>
<dbReference type="Gene3D" id="3.90.320.10">
    <property type="match status" value="1"/>
</dbReference>
<keyword evidence="2" id="KW-0945">Host-virus interaction</keyword>
<evidence type="ECO:0000256" key="6">
    <source>
        <dbReference type="ARBA" id="ARBA00022839"/>
    </source>
</evidence>
<dbReference type="GO" id="GO:0004527">
    <property type="term" value="F:exonuclease activity"/>
    <property type="evidence" value="ECO:0007669"/>
    <property type="project" value="UniProtKB-KW"/>
</dbReference>
<organism evidence="8">
    <name type="scientific">Elephant endotheliotropic herpesvirus 1A</name>
    <dbReference type="NCBI Taxonomy" id="759753"/>
    <lineage>
        <taxon>Viruses</taxon>
        <taxon>Duplodnaviria</taxon>
        <taxon>Heunggongvirae</taxon>
        <taxon>Peploviricota</taxon>
        <taxon>Herviviricetes</taxon>
        <taxon>Herpesvirales</taxon>
        <taxon>Orthoherpesviridae</taxon>
        <taxon>Betaherpesvirinae</taxon>
        <taxon>Proboscivirus</taxon>
        <taxon>Proboscivirus elephantidbeta1</taxon>
        <taxon>Elephantid herpesvirus 1</taxon>
    </lineage>
</organism>
<dbReference type="Pfam" id="PF01771">
    <property type="entry name" value="Viral_alk_exo"/>
    <property type="match status" value="1"/>
</dbReference>
<keyword evidence="3" id="KW-0540">Nuclease</keyword>
<evidence type="ECO:0000256" key="5">
    <source>
        <dbReference type="ARBA" id="ARBA00022801"/>
    </source>
</evidence>
<dbReference type="GO" id="GO:0003677">
    <property type="term" value="F:DNA binding"/>
    <property type="evidence" value="ECO:0007669"/>
    <property type="project" value="InterPro"/>
</dbReference>
<reference evidence="8" key="1">
    <citation type="journal article" date="2013" name="Genome Announc.">
        <title>Complete Genome Sequence of Elephant Endotheliotropic Herpesvirus 1A.</title>
        <authorList>
            <person name="Ling P.D."/>
            <person name="Reid J.G."/>
            <person name="Qin X."/>
            <person name="Muzny D.M."/>
            <person name="Gibbs R."/>
            <person name="Petrosino J."/>
            <person name="Peng R."/>
            <person name="Zong J.C."/>
            <person name="Heaggans S.Y."/>
            <person name="Hayward G.S."/>
        </authorList>
    </citation>
    <scope>NUCLEOTIDE SEQUENCE</scope>
    <source>
        <strain evidence="8">IP164 Muthanga2</strain>
    </source>
</reference>
<keyword evidence="6 8" id="KW-0269">Exonuclease</keyword>
<reference evidence="8" key="4">
    <citation type="submission" date="2019-08" db="EMBL/GenBank/DDBJ databases">
        <title>Annotated Complete DNA Sequences of Six EEHV1A Genomes from Lethal HD Cases in Young Asian Elephants in India.</title>
        <authorList>
            <person name="Krishnankutty S.P."/>
            <person name="Zachariah A."/>
            <person name="Maheswari U."/>
            <person name="Heaggans S.Y."/>
            <person name="Muraleedharan M."/>
            <person name="Velayutham D."/>
            <person name="Santhosh S."/>
            <person name="Hayward G.S."/>
        </authorList>
    </citation>
    <scope>NUCLEOTIDE SEQUENCE</scope>
    <source>
        <strain evidence="8">IP164 Muthanga2</strain>
    </source>
</reference>
<sequence length="484" mass="54891">MDFLSILPPQRHCTSELCDNDESVQAIISALEYTGLAKILTETFSADEFVEALDARLLYIAHIILSCKETNVPINTDTFLCPLAERIKVDVDDLNAGSLKCMKVLLHHCTNRYFIKIVEKMTRGQSSNLLWFLVRNELVTGSSVVKQCSYKPGLNSVAHGIFRPASRFEVFGKVHEPIVRDVIATFVERRPIPVSETLGLLIDPFSGTFGASIDLCYGIEEHDDGFITVGERAHVYEIKCMARYIYSAADVEGFLDNPTLKGFASLIKGATFPLIEHRLPGATPSSGAHIVSHDRMFETNRKRKSIYESNDHVRRLLNLNRGVKSTVYIFREKSQSNERDKLTLECLATFTANIFLNARHKYFDQTSMQYFVVTQHYINDHPDPECIEPDTLPRVSVVTALFKTRTIGTHHSLEVNRKTYPNSAIPFALIVTPVAFDAEILSVFLRETFDNYAQQVYNKSKIRLWDPNFLRGFVASHRELEKTP</sequence>
<keyword evidence="5" id="KW-0378">Hydrolase</keyword>
<name>A0A866VUS9_ELHV1</name>
<evidence type="ECO:0000313" key="8">
    <source>
        <dbReference type="EMBL" id="QOE74968.1"/>
    </source>
</evidence>
<dbReference type="InterPro" id="IPR011604">
    <property type="entry name" value="PDDEXK-like_dom_sf"/>
</dbReference>